<dbReference type="GO" id="GO:0008408">
    <property type="term" value="F:3'-5' exonuclease activity"/>
    <property type="evidence" value="ECO:0007669"/>
    <property type="project" value="InterPro"/>
</dbReference>
<keyword evidence="13 17" id="KW-0234">DNA repair</keyword>
<dbReference type="Gene3D" id="3.40.50.1010">
    <property type="entry name" value="5'-nuclease"/>
    <property type="match status" value="1"/>
</dbReference>
<dbReference type="FunFam" id="1.10.150.20:FF:000002">
    <property type="entry name" value="DNA polymerase I"/>
    <property type="match status" value="1"/>
</dbReference>
<dbReference type="GO" id="GO:0008409">
    <property type="term" value="F:5'-3' exonuclease activity"/>
    <property type="evidence" value="ECO:0007669"/>
    <property type="project" value="InterPro"/>
</dbReference>
<comment type="similarity">
    <text evidence="1 17">Belongs to the DNA polymerase type-A family.</text>
</comment>
<dbReference type="SUPFAM" id="SSF56672">
    <property type="entry name" value="DNA/RNA polymerases"/>
    <property type="match status" value="1"/>
</dbReference>
<dbReference type="InterPro" id="IPR001098">
    <property type="entry name" value="DNA-dir_DNA_pol_A_palm_dom"/>
</dbReference>
<gene>
    <name evidence="17" type="primary">polA</name>
    <name evidence="22" type="ORF">FB475_6782</name>
</gene>
<evidence type="ECO:0000256" key="12">
    <source>
        <dbReference type="ARBA" id="ARBA00023125"/>
    </source>
</evidence>
<dbReference type="InterPro" id="IPR054690">
    <property type="entry name" value="DNA_polI_exonuclease"/>
</dbReference>
<dbReference type="SMART" id="SM00475">
    <property type="entry name" value="53EXOc"/>
    <property type="match status" value="1"/>
</dbReference>
<evidence type="ECO:0000256" key="14">
    <source>
        <dbReference type="ARBA" id="ARBA00049244"/>
    </source>
</evidence>
<evidence type="ECO:0000256" key="5">
    <source>
        <dbReference type="ARBA" id="ARBA00022695"/>
    </source>
</evidence>
<dbReference type="InterPro" id="IPR029060">
    <property type="entry name" value="PIN-like_dom_sf"/>
</dbReference>
<evidence type="ECO:0000256" key="11">
    <source>
        <dbReference type="ARBA" id="ARBA00022932"/>
    </source>
</evidence>
<dbReference type="InterPro" id="IPR002298">
    <property type="entry name" value="DNA_polymerase_A"/>
</dbReference>
<evidence type="ECO:0000256" key="16">
    <source>
        <dbReference type="NCBIfam" id="TIGR00593"/>
    </source>
</evidence>
<dbReference type="Gene3D" id="3.30.420.10">
    <property type="entry name" value="Ribonuclease H-like superfamily/Ribonuclease H"/>
    <property type="match status" value="1"/>
</dbReference>
<dbReference type="GO" id="GO:0003677">
    <property type="term" value="F:DNA binding"/>
    <property type="evidence" value="ECO:0007669"/>
    <property type="project" value="UniProtKB-UniRule"/>
</dbReference>
<dbReference type="EC" id="2.7.7.7" evidence="2 16"/>
<dbReference type="GO" id="GO:0003887">
    <property type="term" value="F:DNA-directed DNA polymerase activity"/>
    <property type="evidence" value="ECO:0007669"/>
    <property type="project" value="UniProtKB-UniRule"/>
</dbReference>
<evidence type="ECO:0000259" key="19">
    <source>
        <dbReference type="SMART" id="SM00474"/>
    </source>
</evidence>
<dbReference type="PANTHER" id="PTHR10133">
    <property type="entry name" value="DNA POLYMERASE I"/>
    <property type="match status" value="1"/>
</dbReference>
<evidence type="ECO:0000256" key="18">
    <source>
        <dbReference type="SAM" id="MobiDB-lite"/>
    </source>
</evidence>
<dbReference type="CDD" id="cd06140">
    <property type="entry name" value="DNA_polA_I_Bacillus_like_exo"/>
    <property type="match status" value="1"/>
</dbReference>
<evidence type="ECO:0000256" key="17">
    <source>
        <dbReference type="RuleBase" id="RU004460"/>
    </source>
</evidence>
<feature type="compositionally biased region" description="Polar residues" evidence="18">
    <location>
        <begin position="1"/>
        <end position="17"/>
    </location>
</feature>
<sequence length="910" mass="100144">MAAESQTSTLTKDTTAGSGSGRPRILLLDGHSLAYRAFYALPVENFSTTTGQHTNAVYGFTSMLINMLRDEQPTHVCVAFDVSRKTFRAEQYAEYKAGRSKSPDEFSGQISLVKEVLEALRIPTTEIDGWEADDIIATLATQADEQGFEVLISSGDRDSFQLVNENITVLYPKRGVSEIARMDPAAIEEKYGVGPRLYPDLAALVGEQSDNLPGVPGVGPKTAAKWLNQFGSLNDVVDRVNEIKGKAGESLREHLADVIRNRQINELVRDLTLDVSVDDLVRVAWDRDKVHTLFDSLEFRVLRERLVAEHEEVDATVDHGFDLDGVQLKPGELAAWLKEHVSGGERVGIAVQGSWGGGTGKITGLALANTSGAAAWFDPDAVTPDDEEAWKVWLADAAVPKALHDVKGPLLGFLERGWTLGGLSSDTQLSAYLVRPDQRAYDLADLTVRYLKRELRTEEAENGQLSFDDVEGGPAADHTMLRARAIADLADTLDAELEKQAGTALLADVELPLIHVIAAMERDGIAVDRPYLEQLEDRFATGVREAATAAYEVIGKEINLGSPKQLQVVLFDELQMPKTKRTKTGYTTDADSLQALFEKTEHPFLAYLLAHRDATRLRQTVEGLLKTISPRDGRIHTTFNQTIAATGRLSSTEPNLQNIPIRTEEGRRIRQAFVVGEGNESLMSADYSQIEMRIMAHVSKDQGLIDAFNSGMDFHSVTASRVFSVEPGDVTQEQRAKIKAMNYGLAYGLSAYGLSQQLKIGVDEAKGLMDEYFEGFGGVRDYLRSIVIDAGKTGYTETILGRRRYLPDLTSDNRQRREMAERMALNAPIQGSAADVIKMAMLKVDASLRESGLKSRMLLQVHDELVFEIAPGEREALEQLVRHDMGHAVDMAVPLDVSVGIGRTWHEAAH</sequence>
<keyword evidence="9" id="KW-0378">Hydrolase</keyword>
<dbReference type="InterPro" id="IPR002421">
    <property type="entry name" value="5-3_exonuclease"/>
</dbReference>
<evidence type="ECO:0000256" key="1">
    <source>
        <dbReference type="ARBA" id="ARBA00007705"/>
    </source>
</evidence>
<dbReference type="Gene3D" id="1.10.150.20">
    <property type="entry name" value="5' to 3' exonuclease, C-terminal subdomain"/>
    <property type="match status" value="2"/>
</dbReference>
<keyword evidence="8 17" id="KW-0227">DNA damage</keyword>
<evidence type="ECO:0000256" key="9">
    <source>
        <dbReference type="ARBA" id="ARBA00022801"/>
    </source>
</evidence>
<dbReference type="CDD" id="cd09898">
    <property type="entry name" value="H3TH_53EXO"/>
    <property type="match status" value="1"/>
</dbReference>
<dbReference type="FunFam" id="1.10.150.20:FF:000003">
    <property type="entry name" value="DNA polymerase I"/>
    <property type="match status" value="1"/>
</dbReference>
<evidence type="ECO:0000256" key="13">
    <source>
        <dbReference type="ARBA" id="ARBA00023204"/>
    </source>
</evidence>
<proteinExistence type="inferred from homology"/>
<dbReference type="NCBIfam" id="TIGR00593">
    <property type="entry name" value="pola"/>
    <property type="match status" value="1"/>
</dbReference>
<evidence type="ECO:0000256" key="8">
    <source>
        <dbReference type="ARBA" id="ARBA00022763"/>
    </source>
</evidence>
<keyword evidence="7" id="KW-0540">Nuclease</keyword>
<dbReference type="InterPro" id="IPR036279">
    <property type="entry name" value="5-3_exonuclease_C_sf"/>
</dbReference>
<dbReference type="PRINTS" id="PR00868">
    <property type="entry name" value="DNAPOLI"/>
</dbReference>
<keyword evidence="12 17" id="KW-0238">DNA-binding</keyword>
<protein>
    <recommendedName>
        <fullName evidence="3 16">DNA polymerase I</fullName>
        <ecNumber evidence="2 16">2.7.7.7</ecNumber>
    </recommendedName>
</protein>
<comment type="caution">
    <text evidence="22">The sequence shown here is derived from an EMBL/GenBank/DDBJ whole genome shotgun (WGS) entry which is preliminary data.</text>
</comment>
<dbReference type="SMART" id="SM00482">
    <property type="entry name" value="POLAc"/>
    <property type="match status" value="1"/>
</dbReference>
<organism evidence="22 23">
    <name type="scientific">Kribbella jejuensis</name>
    <dbReference type="NCBI Taxonomy" id="236068"/>
    <lineage>
        <taxon>Bacteria</taxon>
        <taxon>Bacillati</taxon>
        <taxon>Actinomycetota</taxon>
        <taxon>Actinomycetes</taxon>
        <taxon>Propionibacteriales</taxon>
        <taxon>Kribbellaceae</taxon>
        <taxon>Kribbella</taxon>
    </lineage>
</organism>
<evidence type="ECO:0000256" key="10">
    <source>
        <dbReference type="ARBA" id="ARBA00022839"/>
    </source>
</evidence>
<dbReference type="AlphaFoldDB" id="A0A542D9P3"/>
<comment type="catalytic activity">
    <reaction evidence="14 17">
        <text>DNA(n) + a 2'-deoxyribonucleoside 5'-triphosphate = DNA(n+1) + diphosphate</text>
        <dbReference type="Rhea" id="RHEA:22508"/>
        <dbReference type="Rhea" id="RHEA-COMP:17339"/>
        <dbReference type="Rhea" id="RHEA-COMP:17340"/>
        <dbReference type="ChEBI" id="CHEBI:33019"/>
        <dbReference type="ChEBI" id="CHEBI:61560"/>
        <dbReference type="ChEBI" id="CHEBI:173112"/>
        <dbReference type="EC" id="2.7.7.7"/>
    </reaction>
</comment>
<dbReference type="InterPro" id="IPR036397">
    <property type="entry name" value="RNaseH_sf"/>
</dbReference>
<keyword evidence="10" id="KW-0269">Exonuclease</keyword>
<dbReference type="InterPro" id="IPR020046">
    <property type="entry name" value="5-3_exonucl_a-hlix_arch_N"/>
</dbReference>
<evidence type="ECO:0000313" key="22">
    <source>
        <dbReference type="EMBL" id="TQI99795.1"/>
    </source>
</evidence>
<dbReference type="Pfam" id="PF00476">
    <property type="entry name" value="DNA_pol_A"/>
    <property type="match status" value="1"/>
</dbReference>
<feature type="domain" description="5'-3' exonuclease" evidence="20">
    <location>
        <begin position="21"/>
        <end position="283"/>
    </location>
</feature>
<dbReference type="SUPFAM" id="SSF88723">
    <property type="entry name" value="PIN domain-like"/>
    <property type="match status" value="1"/>
</dbReference>
<dbReference type="FunFam" id="1.20.1060.10:FF:000001">
    <property type="entry name" value="DNA polymerase I"/>
    <property type="match status" value="1"/>
</dbReference>
<evidence type="ECO:0000259" key="21">
    <source>
        <dbReference type="SMART" id="SM00482"/>
    </source>
</evidence>
<comment type="function">
    <text evidence="15">In addition to polymerase activity, this DNA polymerase exhibits 3'-5' and 5'-3' exonuclease activity.</text>
</comment>
<dbReference type="Proteomes" id="UP000316298">
    <property type="component" value="Unassembled WGS sequence"/>
</dbReference>
<dbReference type="Gene3D" id="3.30.70.370">
    <property type="match status" value="1"/>
</dbReference>
<evidence type="ECO:0000256" key="3">
    <source>
        <dbReference type="ARBA" id="ARBA00020311"/>
    </source>
</evidence>
<keyword evidence="11 17" id="KW-0239">DNA-directed DNA polymerase</keyword>
<dbReference type="SUPFAM" id="SSF53098">
    <property type="entry name" value="Ribonuclease H-like"/>
    <property type="match status" value="1"/>
</dbReference>
<dbReference type="InterPro" id="IPR043502">
    <property type="entry name" value="DNA/RNA_pol_sf"/>
</dbReference>
<dbReference type="InterPro" id="IPR018320">
    <property type="entry name" value="DNA_polymerase_1"/>
</dbReference>
<keyword evidence="5 17" id="KW-0548">Nucleotidyltransferase</keyword>
<dbReference type="InterPro" id="IPR012337">
    <property type="entry name" value="RNaseH-like_sf"/>
</dbReference>
<dbReference type="SMART" id="SM00474">
    <property type="entry name" value="35EXOc"/>
    <property type="match status" value="1"/>
</dbReference>
<dbReference type="PANTHER" id="PTHR10133:SF27">
    <property type="entry name" value="DNA POLYMERASE NU"/>
    <property type="match status" value="1"/>
</dbReference>
<evidence type="ECO:0000256" key="6">
    <source>
        <dbReference type="ARBA" id="ARBA00022705"/>
    </source>
</evidence>
<dbReference type="EMBL" id="VFMM01000004">
    <property type="protein sequence ID" value="TQI99795.1"/>
    <property type="molecule type" value="Genomic_DNA"/>
</dbReference>
<dbReference type="Pfam" id="PF01367">
    <property type="entry name" value="5_3_exonuc"/>
    <property type="match status" value="1"/>
</dbReference>
<feature type="region of interest" description="Disordered" evidence="18">
    <location>
        <begin position="1"/>
        <end position="21"/>
    </location>
</feature>
<reference evidence="22 23" key="1">
    <citation type="submission" date="2019-06" db="EMBL/GenBank/DDBJ databases">
        <title>Sequencing the genomes of 1000 actinobacteria strains.</title>
        <authorList>
            <person name="Klenk H.-P."/>
        </authorList>
    </citation>
    <scope>NUCLEOTIDE SEQUENCE [LARGE SCALE GENOMIC DNA]</scope>
    <source>
        <strain evidence="22 23">DSM 17305</strain>
    </source>
</reference>
<name>A0A542D9P3_9ACTN</name>
<dbReference type="InterPro" id="IPR002562">
    <property type="entry name" value="3'-5'_exonuclease_dom"/>
</dbReference>
<feature type="domain" description="DNA-directed DNA polymerase family A palm" evidence="21">
    <location>
        <begin position="666"/>
        <end position="873"/>
    </location>
</feature>
<evidence type="ECO:0000313" key="23">
    <source>
        <dbReference type="Proteomes" id="UP000316298"/>
    </source>
</evidence>
<feature type="domain" description="3'-5' exonuclease" evidence="19">
    <location>
        <begin position="324"/>
        <end position="498"/>
    </location>
</feature>
<dbReference type="Pfam" id="PF22619">
    <property type="entry name" value="DNA_polI_exo1"/>
    <property type="match status" value="1"/>
</dbReference>
<evidence type="ECO:0000256" key="4">
    <source>
        <dbReference type="ARBA" id="ARBA00022679"/>
    </source>
</evidence>
<evidence type="ECO:0000256" key="15">
    <source>
        <dbReference type="ARBA" id="ARBA00053603"/>
    </source>
</evidence>
<dbReference type="SMART" id="SM00279">
    <property type="entry name" value="HhH2"/>
    <property type="match status" value="1"/>
</dbReference>
<dbReference type="SUPFAM" id="SSF47807">
    <property type="entry name" value="5' to 3' exonuclease, C-terminal subdomain"/>
    <property type="match status" value="1"/>
</dbReference>
<dbReference type="Pfam" id="PF02739">
    <property type="entry name" value="5_3_exonuc_N"/>
    <property type="match status" value="1"/>
</dbReference>
<evidence type="ECO:0000256" key="7">
    <source>
        <dbReference type="ARBA" id="ARBA00022722"/>
    </source>
</evidence>
<dbReference type="Gene3D" id="1.20.1060.10">
    <property type="entry name" value="Taq DNA Polymerase, Chain T, domain 4"/>
    <property type="match status" value="1"/>
</dbReference>
<keyword evidence="4 17" id="KW-0808">Transferase</keyword>
<evidence type="ECO:0000256" key="2">
    <source>
        <dbReference type="ARBA" id="ARBA00012417"/>
    </source>
</evidence>
<dbReference type="CDD" id="cd08637">
    <property type="entry name" value="DNA_pol_A_pol_I_C"/>
    <property type="match status" value="1"/>
</dbReference>
<accession>A0A542D9P3</accession>
<dbReference type="NCBIfam" id="NF004397">
    <property type="entry name" value="PRK05755.1"/>
    <property type="match status" value="1"/>
</dbReference>
<keyword evidence="6 17" id="KW-0235">DNA replication</keyword>
<dbReference type="InterPro" id="IPR020045">
    <property type="entry name" value="DNA_polI_H3TH"/>
</dbReference>
<dbReference type="FunFam" id="3.40.50.1010:FF:000001">
    <property type="entry name" value="DNA polymerase I"/>
    <property type="match status" value="1"/>
</dbReference>
<evidence type="ECO:0000259" key="20">
    <source>
        <dbReference type="SMART" id="SM00475"/>
    </source>
</evidence>
<keyword evidence="23" id="KW-1185">Reference proteome</keyword>
<dbReference type="GO" id="GO:0006302">
    <property type="term" value="P:double-strand break repair"/>
    <property type="evidence" value="ECO:0007669"/>
    <property type="project" value="TreeGrafter"/>
</dbReference>
<dbReference type="GO" id="GO:0006261">
    <property type="term" value="P:DNA-templated DNA replication"/>
    <property type="evidence" value="ECO:0007669"/>
    <property type="project" value="UniProtKB-UniRule"/>
</dbReference>
<dbReference type="InterPro" id="IPR008918">
    <property type="entry name" value="HhH2"/>
</dbReference>
<dbReference type="CDD" id="cd09859">
    <property type="entry name" value="PIN_53EXO"/>
    <property type="match status" value="1"/>
</dbReference>